<reference evidence="2 3" key="1">
    <citation type="submission" date="2020-08" db="EMBL/GenBank/DDBJ databases">
        <title>Bridging the membrane lipid divide: bacteria of the FCB group superphylum have the potential to synthesize archaeal ether lipids.</title>
        <authorList>
            <person name="Villanueva L."/>
            <person name="Von Meijenfeldt F.A.B."/>
            <person name="Westbye A.B."/>
            <person name="Yadav S."/>
            <person name="Hopmans E.C."/>
            <person name="Dutilh B.E."/>
            <person name="Sinninghe Damste J.S."/>
        </authorList>
    </citation>
    <scope>NUCLEOTIDE SEQUENCE [LARGE SCALE GENOMIC DNA]</scope>
    <source>
        <strain evidence="2">NIOZ-UU17</strain>
    </source>
</reference>
<proteinExistence type="predicted"/>
<dbReference type="Proteomes" id="UP000605201">
    <property type="component" value="Unassembled WGS sequence"/>
</dbReference>
<dbReference type="AlphaFoldDB" id="A0A8J6NUB8"/>
<evidence type="ECO:0000313" key="3">
    <source>
        <dbReference type="Proteomes" id="UP000605201"/>
    </source>
</evidence>
<sequence>MAVMQLPDGRWICYYRKDGQGKREYFGRGDSGEAAANRRNYELGFGKAKKQSGLTFRFLAMEYFQSKVFDKNPKKLLQIRLHSNILPFFGNKDALALADKDMDAYVKLRRKTVKYSTIARELTDVKAILNWSAKRTPPLISHNPVRDYKKPATDDAVIMPPTKKEASAILKNASPHLQRAIKLSWYLGLPGRR</sequence>
<dbReference type="EMBL" id="JACNIG010000394">
    <property type="protein sequence ID" value="MBC8434161.1"/>
    <property type="molecule type" value="Genomic_DNA"/>
</dbReference>
<gene>
    <name evidence="2" type="ORF">H8D96_19815</name>
</gene>
<dbReference type="Gene3D" id="1.10.150.130">
    <property type="match status" value="1"/>
</dbReference>
<dbReference type="InterPro" id="IPR011010">
    <property type="entry name" value="DNA_brk_join_enz"/>
</dbReference>
<comment type="caution">
    <text evidence="2">The sequence shown here is derived from an EMBL/GenBank/DDBJ whole genome shotgun (WGS) entry which is preliminary data.</text>
</comment>
<dbReference type="SUPFAM" id="SSF56349">
    <property type="entry name" value="DNA breaking-rejoining enzymes"/>
    <property type="match status" value="1"/>
</dbReference>
<dbReference type="GO" id="GO:0003677">
    <property type="term" value="F:DNA binding"/>
    <property type="evidence" value="ECO:0007669"/>
    <property type="project" value="UniProtKB-KW"/>
</dbReference>
<organism evidence="2 3">
    <name type="scientific">Candidatus Desulfatibia vada</name>
    <dbReference type="NCBI Taxonomy" id="2841696"/>
    <lineage>
        <taxon>Bacteria</taxon>
        <taxon>Pseudomonadati</taxon>
        <taxon>Thermodesulfobacteriota</taxon>
        <taxon>Desulfobacteria</taxon>
        <taxon>Desulfobacterales</taxon>
        <taxon>Desulfobacterales incertae sedis</taxon>
        <taxon>Candidatus Desulfatibia</taxon>
    </lineage>
</organism>
<accession>A0A8J6NUB8</accession>
<keyword evidence="1" id="KW-0238">DNA-binding</keyword>
<protein>
    <recommendedName>
        <fullName evidence="4">Core-binding (CB) domain-containing protein</fullName>
    </recommendedName>
</protein>
<evidence type="ECO:0000256" key="1">
    <source>
        <dbReference type="ARBA" id="ARBA00023125"/>
    </source>
</evidence>
<evidence type="ECO:0008006" key="4">
    <source>
        <dbReference type="Google" id="ProtNLM"/>
    </source>
</evidence>
<evidence type="ECO:0000313" key="2">
    <source>
        <dbReference type="EMBL" id="MBC8434161.1"/>
    </source>
</evidence>
<dbReference type="InterPro" id="IPR010998">
    <property type="entry name" value="Integrase_recombinase_N"/>
</dbReference>
<name>A0A8J6NUB8_9BACT</name>